<dbReference type="AlphaFoldDB" id="A0A6J4LVY2"/>
<evidence type="ECO:0000256" key="6">
    <source>
        <dbReference type="SAM" id="Phobius"/>
    </source>
</evidence>
<keyword evidence="4 6" id="KW-1133">Transmembrane helix</keyword>
<keyword evidence="5 6" id="KW-0472">Membrane</keyword>
<dbReference type="GO" id="GO:0005886">
    <property type="term" value="C:plasma membrane"/>
    <property type="evidence" value="ECO:0007669"/>
    <property type="project" value="UniProtKB-SubCell"/>
</dbReference>
<evidence type="ECO:0000313" key="8">
    <source>
        <dbReference type="EMBL" id="CAA9343380.1"/>
    </source>
</evidence>
<dbReference type="EMBL" id="CADCUG010000108">
    <property type="protein sequence ID" value="CAA9343380.1"/>
    <property type="molecule type" value="Genomic_DNA"/>
</dbReference>
<dbReference type="Pfam" id="PF00482">
    <property type="entry name" value="T2SSF"/>
    <property type="match status" value="1"/>
</dbReference>
<feature type="transmembrane region" description="Helical" evidence="6">
    <location>
        <begin position="74"/>
        <end position="97"/>
    </location>
</feature>
<sequence length="249" mass="25947">MLAAVLAAVATWLLVPGGGARRRLPAAPWRVATAPSSDPAVGQALARRWPAWLTPARLAAATAGFAGARLVDGLLGWIGGALVAWGLLRWFSVLAAAPKQRRHEQMVRDLPVVVDLLVACLQAGRAVSDCLEAVADAWPGPVGVELRTVAAQLALGGEPAAVWQAWGTDPALEPLARAFARASRSGASISTALQHAATELRQVRRWDGQARARSVGVRTAAPLGLCFMPAFIVLGVVPTVIGTFSATVL</sequence>
<evidence type="ECO:0000256" key="5">
    <source>
        <dbReference type="ARBA" id="ARBA00023136"/>
    </source>
</evidence>
<feature type="transmembrane region" description="Helical" evidence="6">
    <location>
        <begin position="220"/>
        <end position="241"/>
    </location>
</feature>
<comment type="subcellular location">
    <subcellularLocation>
        <location evidence="1">Cell membrane</location>
        <topology evidence="1">Multi-pass membrane protein</topology>
    </subcellularLocation>
</comment>
<evidence type="ECO:0000256" key="4">
    <source>
        <dbReference type="ARBA" id="ARBA00022989"/>
    </source>
</evidence>
<keyword evidence="2" id="KW-1003">Cell membrane</keyword>
<dbReference type="PANTHER" id="PTHR35007">
    <property type="entry name" value="INTEGRAL MEMBRANE PROTEIN-RELATED"/>
    <property type="match status" value="1"/>
</dbReference>
<keyword evidence="3 6" id="KW-0812">Transmembrane</keyword>
<feature type="domain" description="Type II secretion system protein GspF" evidence="7">
    <location>
        <begin position="115"/>
        <end position="235"/>
    </location>
</feature>
<evidence type="ECO:0000259" key="7">
    <source>
        <dbReference type="Pfam" id="PF00482"/>
    </source>
</evidence>
<evidence type="ECO:0000256" key="2">
    <source>
        <dbReference type="ARBA" id="ARBA00022475"/>
    </source>
</evidence>
<organism evidence="8">
    <name type="scientific">uncultured Nocardioidaceae bacterium</name>
    <dbReference type="NCBI Taxonomy" id="253824"/>
    <lineage>
        <taxon>Bacteria</taxon>
        <taxon>Bacillati</taxon>
        <taxon>Actinomycetota</taxon>
        <taxon>Actinomycetes</taxon>
        <taxon>Propionibacteriales</taxon>
        <taxon>Nocardioidaceae</taxon>
        <taxon>environmental samples</taxon>
    </lineage>
</organism>
<gene>
    <name evidence="8" type="ORF">AVDCRST_MAG29-1725</name>
</gene>
<evidence type="ECO:0000256" key="3">
    <source>
        <dbReference type="ARBA" id="ARBA00022692"/>
    </source>
</evidence>
<evidence type="ECO:0000256" key="1">
    <source>
        <dbReference type="ARBA" id="ARBA00004651"/>
    </source>
</evidence>
<accession>A0A6J4LVY2</accession>
<name>A0A6J4LVY2_9ACTN</name>
<proteinExistence type="predicted"/>
<reference evidence="8" key="1">
    <citation type="submission" date="2020-02" db="EMBL/GenBank/DDBJ databases">
        <authorList>
            <person name="Meier V. D."/>
        </authorList>
    </citation>
    <scope>NUCLEOTIDE SEQUENCE</scope>
    <source>
        <strain evidence="8">AVDCRST_MAG29</strain>
    </source>
</reference>
<protein>
    <recommendedName>
        <fullName evidence="7">Type II secretion system protein GspF domain-containing protein</fullName>
    </recommendedName>
</protein>
<dbReference type="InterPro" id="IPR018076">
    <property type="entry name" value="T2SS_GspF_dom"/>
</dbReference>
<dbReference type="PANTHER" id="PTHR35007:SF3">
    <property type="entry name" value="POSSIBLE CONSERVED ALANINE RICH MEMBRANE PROTEIN"/>
    <property type="match status" value="1"/>
</dbReference>